<dbReference type="SMR" id="A0A3B6G060"/>
<dbReference type="GO" id="GO:0009626">
    <property type="term" value="P:plant-type hypersensitive response"/>
    <property type="evidence" value="ECO:0007669"/>
    <property type="project" value="UniProtKB-ARBA"/>
</dbReference>
<dbReference type="STRING" id="4565.A0A3B6G060"/>
<dbReference type="OrthoDB" id="696255at2759"/>
<evidence type="ECO:0000259" key="3">
    <source>
        <dbReference type="Pfam" id="PF00931"/>
    </source>
</evidence>
<dbReference type="Pfam" id="PF00931">
    <property type="entry name" value="NB-ARC"/>
    <property type="match status" value="1"/>
</dbReference>
<dbReference type="InterPro" id="IPR036388">
    <property type="entry name" value="WH-like_DNA-bd_sf"/>
</dbReference>
<keyword evidence="7" id="KW-1185">Reference proteome</keyword>
<dbReference type="EnsemblPlants" id="TraesCS3B02G522200.1">
    <property type="protein sequence ID" value="TraesCS3B02G522200.1.cds1"/>
    <property type="gene ID" value="TraesCS3B02G522200"/>
</dbReference>
<dbReference type="Proteomes" id="UP000019116">
    <property type="component" value="Chromosome 3B"/>
</dbReference>
<reference evidence="6" key="2">
    <citation type="submission" date="2018-10" db="UniProtKB">
        <authorList>
            <consortium name="EnsemblPlants"/>
        </authorList>
    </citation>
    <scope>IDENTIFICATION</scope>
</reference>
<evidence type="ECO:0000256" key="1">
    <source>
        <dbReference type="ARBA" id="ARBA00022737"/>
    </source>
</evidence>
<dbReference type="Gramene" id="TraesROB_scaffold_041582_01G000200.1">
    <property type="protein sequence ID" value="TraesROB_scaffold_041582_01G000200.1"/>
    <property type="gene ID" value="TraesROB_scaffold_041582_01G000200"/>
</dbReference>
<dbReference type="GO" id="GO:0042742">
    <property type="term" value="P:defense response to bacterium"/>
    <property type="evidence" value="ECO:0007669"/>
    <property type="project" value="UniProtKB-ARBA"/>
</dbReference>
<dbReference type="GO" id="GO:0043531">
    <property type="term" value="F:ADP binding"/>
    <property type="evidence" value="ECO:0007669"/>
    <property type="project" value="InterPro"/>
</dbReference>
<dbReference type="Pfam" id="PF23598">
    <property type="entry name" value="LRR_14"/>
    <property type="match status" value="1"/>
</dbReference>
<evidence type="ECO:0000313" key="6">
    <source>
        <dbReference type="EnsemblPlants" id="TraesCS3B02G522200.1.cds1"/>
    </source>
</evidence>
<dbReference type="Gene3D" id="3.80.10.10">
    <property type="entry name" value="Ribonuclease Inhibitor"/>
    <property type="match status" value="1"/>
</dbReference>
<dbReference type="FunFam" id="1.10.10.10:FF:000322">
    <property type="entry name" value="Probable disease resistance protein At1g63360"/>
    <property type="match status" value="1"/>
</dbReference>
<dbReference type="InterPro" id="IPR055414">
    <property type="entry name" value="LRR_R13L4/SHOC2-like"/>
</dbReference>
<feature type="domain" description="Disease resistance R13L4/SHOC-2-like LRR" evidence="5">
    <location>
        <begin position="466"/>
        <end position="788"/>
    </location>
</feature>
<feature type="domain" description="Disease resistance protein winged helix" evidence="4">
    <location>
        <begin position="316"/>
        <end position="385"/>
    </location>
</feature>
<protein>
    <submittedName>
        <fullName evidence="6">Uncharacterized protein</fullName>
    </submittedName>
</protein>
<keyword evidence="2" id="KW-0611">Plant defense</keyword>
<dbReference type="PANTHER" id="PTHR23155:SF1062">
    <property type="entry name" value="OS11G0579400 PROTEIN"/>
    <property type="match status" value="1"/>
</dbReference>
<dbReference type="PANTHER" id="PTHR23155">
    <property type="entry name" value="DISEASE RESISTANCE PROTEIN RP"/>
    <property type="match status" value="1"/>
</dbReference>
<evidence type="ECO:0000259" key="4">
    <source>
        <dbReference type="Pfam" id="PF23559"/>
    </source>
</evidence>
<dbReference type="Gramene" id="TraesWEE_scaffold_054491_01G000200.1">
    <property type="protein sequence ID" value="TraesWEE_scaffold_054491_01G000200.1"/>
    <property type="gene ID" value="TraesWEE_scaffold_054491_01G000200"/>
</dbReference>
<dbReference type="Gramene" id="TraesCS3B02G522200.1">
    <property type="protein sequence ID" value="TraesCS3B02G522200.1.cds1"/>
    <property type="gene ID" value="TraesCS3B02G522200"/>
</dbReference>
<dbReference type="Pfam" id="PF23559">
    <property type="entry name" value="WHD_DRP"/>
    <property type="match status" value="1"/>
</dbReference>
<dbReference type="Gene3D" id="1.10.10.10">
    <property type="entry name" value="Winged helix-like DNA-binding domain superfamily/Winged helix DNA-binding domain"/>
    <property type="match status" value="1"/>
</dbReference>
<dbReference type="Gramene" id="TraesRN3B0101305100.1">
    <property type="protein sequence ID" value="TraesRN3B0101305100.1"/>
    <property type="gene ID" value="TraesRN3B0101305100"/>
</dbReference>
<feature type="domain" description="NB-ARC" evidence="3">
    <location>
        <begin position="79"/>
        <end position="169"/>
    </location>
</feature>
<dbReference type="InterPro" id="IPR032675">
    <property type="entry name" value="LRR_dom_sf"/>
</dbReference>
<dbReference type="InterPro" id="IPR058922">
    <property type="entry name" value="WHD_DRP"/>
</dbReference>
<evidence type="ECO:0000313" key="7">
    <source>
        <dbReference type="Proteomes" id="UP000019116"/>
    </source>
</evidence>
<proteinExistence type="predicted"/>
<dbReference type="InterPro" id="IPR002182">
    <property type="entry name" value="NB-ARC"/>
</dbReference>
<dbReference type="Gramene" id="TraesCS3B03G1299800.1">
    <property type="protein sequence ID" value="TraesCS3B03G1299800.1.CDS1"/>
    <property type="gene ID" value="TraesCS3B03G1299800"/>
</dbReference>
<keyword evidence="1" id="KW-0677">Repeat</keyword>
<organism evidence="6">
    <name type="scientific">Triticum aestivum</name>
    <name type="common">Wheat</name>
    <dbReference type="NCBI Taxonomy" id="4565"/>
    <lineage>
        <taxon>Eukaryota</taxon>
        <taxon>Viridiplantae</taxon>
        <taxon>Streptophyta</taxon>
        <taxon>Embryophyta</taxon>
        <taxon>Tracheophyta</taxon>
        <taxon>Spermatophyta</taxon>
        <taxon>Magnoliopsida</taxon>
        <taxon>Liliopsida</taxon>
        <taxon>Poales</taxon>
        <taxon>Poaceae</taxon>
        <taxon>BOP clade</taxon>
        <taxon>Pooideae</taxon>
        <taxon>Triticodae</taxon>
        <taxon>Triticeae</taxon>
        <taxon>Triticinae</taxon>
        <taxon>Triticum</taxon>
    </lineage>
</organism>
<reference evidence="6" key="1">
    <citation type="submission" date="2018-08" db="EMBL/GenBank/DDBJ databases">
        <authorList>
            <person name="Rossello M."/>
        </authorList>
    </citation>
    <scope>NUCLEOTIDE SEQUENCE [LARGE SCALE GENOMIC DNA]</scope>
    <source>
        <strain evidence="6">cv. Chinese Spring</strain>
    </source>
</reference>
<dbReference type="OMA" id="DGWITAR"/>
<dbReference type="GO" id="GO:0002758">
    <property type="term" value="P:innate immune response-activating signaling pathway"/>
    <property type="evidence" value="ECO:0007669"/>
    <property type="project" value="UniProtKB-ARBA"/>
</dbReference>
<evidence type="ECO:0000259" key="5">
    <source>
        <dbReference type="Pfam" id="PF23598"/>
    </source>
</evidence>
<sequence length="819" mass="92932">MKEMIEAEALYTTQVSLWLTRILCNGIIHELAGKGVFRKLAAALGGDRGRLPRLLVVVTPPVDILNPEEDQLRTHKPATELVRRVYDNAKKAKHFECMAWVDARLHAQRKQRLQCILQQLVHPSSGEAAQVDDEKELKKKIQEHLKGKKFLIVLADHDDLTPWEDITLTDALPTDYSEDSAIIVTPSMQHPVQLHVWYAASWFFLGRATHYKVHFYSHLDALNKKANELLVGSHPRKDEVHAIVKQILKKCRWDAFSTKMVLQALYANPHRSKAELETLLDSIREFNTVPNARNIIRLCYDDLPSQYKACLLYLSIFPLGSKIRRTSLVRRWAAENIITKRYDLSAMDEGDRAFSALLDRGLLLPCRIDPADKVKSCTVHHHVLSFIAEMAREDNIGNTLLPLALSRRLSIRNGIQVLELSKKQQGTRSNACWRFHGSSRSRRSEDSQGPLDDMVTFLNVLHESPRLGLIKVLDLEDCTGLKNRNLKNICNKIFQLKYLSARKTSITELPKEISKLQDLETLDIRETKIKSFPAKATLPPKLVHLLAGDIYRPSNNDTGSTESYSTIHMPPGIGSMTNMEILSHVAVSESADELQHVGQLQRLRKLGLVIHGNSDRLLSILLRVIWKLECLYSLSVHIEAGGKDADMNTKGITISPPKSLERLSISGNISELPRWIEELPQLSKITLCRTSLTESDIQFLGKLVNLRYIRLRHESYTPKKLTFKEKEFKRLEFLIIEGTIISDITFEQYAASQLEKMVWTPTSMVKLCGLEHLLRLQMVKINGNCNMDDINMEAHPNHPILEIIEANATATASNAPALQ</sequence>
<dbReference type="Gramene" id="TraesCLE_scaffold_054012_01G000200.1">
    <property type="protein sequence ID" value="TraesCLE_scaffold_054012_01G000200.1"/>
    <property type="gene ID" value="TraesCLE_scaffold_054012_01G000200"/>
</dbReference>
<name>A0A3B6G060_WHEAT</name>
<dbReference type="SUPFAM" id="SSF52540">
    <property type="entry name" value="P-loop containing nucleoside triphosphate hydrolases"/>
    <property type="match status" value="1"/>
</dbReference>
<dbReference type="InterPro" id="IPR027417">
    <property type="entry name" value="P-loop_NTPase"/>
</dbReference>
<dbReference type="Gene3D" id="3.40.50.300">
    <property type="entry name" value="P-loop containing nucleotide triphosphate hydrolases"/>
    <property type="match status" value="1"/>
</dbReference>
<dbReference type="InterPro" id="IPR044974">
    <property type="entry name" value="Disease_R_plants"/>
</dbReference>
<dbReference type="SUPFAM" id="SSF52047">
    <property type="entry name" value="RNI-like"/>
    <property type="match status" value="1"/>
</dbReference>
<accession>A0A3B6G060</accession>
<dbReference type="AlphaFoldDB" id="A0A3B6G060"/>
<evidence type="ECO:0000256" key="2">
    <source>
        <dbReference type="ARBA" id="ARBA00022821"/>
    </source>
</evidence>